<dbReference type="Proteomes" id="UP001343257">
    <property type="component" value="Unassembled WGS sequence"/>
</dbReference>
<sequence length="250" mass="27722">MTKKKEAFELSIVPGWIHAEEARDHTSSGTEAGWRVDLPCPQLAPEERAEIIEHFTDDPLELNALLKNHLPAWLDERISPKHSPEAAKAECRCGDAGCKHVPAVIQAAEQKLQEEPLLWLTLIGLSREELLDAVFRGWAETMPEAAESSDDEALGRLEEKGKTGPSAGEWLAEAAEQGKLHEPGAGYRDIAFHLNAKPEGEPRIDNWTPLLPNVKAVQQVVAQLTSETAAKAWEDLSGKQDPQSRRKERR</sequence>
<proteinExistence type="predicted"/>
<accession>A0ABU6PMY2</accession>
<gene>
    <name evidence="1" type="ORF">P9847_02770</name>
</gene>
<keyword evidence="2" id="KW-1185">Reference proteome</keyword>
<dbReference type="PANTHER" id="PTHR38133:SF1">
    <property type="entry name" value="SLR1429 PROTEIN"/>
    <property type="match status" value="1"/>
</dbReference>
<dbReference type="EMBL" id="JARTLD010000006">
    <property type="protein sequence ID" value="MED5016225.1"/>
    <property type="molecule type" value="Genomic_DNA"/>
</dbReference>
<reference evidence="1 2" key="1">
    <citation type="submission" date="2023-03" db="EMBL/GenBank/DDBJ databases">
        <title>Bacillus Genome Sequencing.</title>
        <authorList>
            <person name="Dunlap C."/>
        </authorList>
    </citation>
    <scope>NUCLEOTIDE SEQUENCE [LARGE SCALE GENOMIC DNA]</scope>
    <source>
        <strain evidence="1 2">NRS-52</strain>
    </source>
</reference>
<name>A0ABU6PMY2_9BACL</name>
<dbReference type="PANTHER" id="PTHR38133">
    <property type="entry name" value="SLR1429 PROTEIN"/>
    <property type="match status" value="1"/>
</dbReference>
<dbReference type="RefSeq" id="WP_328275181.1">
    <property type="nucleotide sequence ID" value="NZ_JARTLD010000006.1"/>
</dbReference>
<evidence type="ECO:0000313" key="1">
    <source>
        <dbReference type="EMBL" id="MED5016225.1"/>
    </source>
</evidence>
<protein>
    <recommendedName>
        <fullName evidence="3">SWIM-type domain-containing protein</fullName>
    </recommendedName>
</protein>
<organism evidence="1 2">
    <name type="scientific">Paenibacillus chibensis</name>
    <dbReference type="NCBI Taxonomy" id="59846"/>
    <lineage>
        <taxon>Bacteria</taxon>
        <taxon>Bacillati</taxon>
        <taxon>Bacillota</taxon>
        <taxon>Bacilli</taxon>
        <taxon>Bacillales</taxon>
        <taxon>Paenibacillaceae</taxon>
        <taxon>Paenibacillus</taxon>
    </lineage>
</organism>
<comment type="caution">
    <text evidence="1">The sequence shown here is derived from an EMBL/GenBank/DDBJ whole genome shotgun (WGS) entry which is preliminary data.</text>
</comment>
<evidence type="ECO:0000313" key="2">
    <source>
        <dbReference type="Proteomes" id="UP001343257"/>
    </source>
</evidence>
<evidence type="ECO:0008006" key="3">
    <source>
        <dbReference type="Google" id="ProtNLM"/>
    </source>
</evidence>